<dbReference type="Proteomes" id="UP001165580">
    <property type="component" value="Unassembled WGS sequence"/>
</dbReference>
<evidence type="ECO:0000259" key="2">
    <source>
        <dbReference type="PROSITE" id="PS50943"/>
    </source>
</evidence>
<evidence type="ECO:0000256" key="1">
    <source>
        <dbReference type="SAM" id="MobiDB-lite"/>
    </source>
</evidence>
<accession>A0ABT2GIP1</accession>
<dbReference type="EMBL" id="JANTEZ010000008">
    <property type="protein sequence ID" value="MCS5716094.1"/>
    <property type="molecule type" value="Genomic_DNA"/>
</dbReference>
<dbReference type="SMART" id="SM00530">
    <property type="entry name" value="HTH_XRE"/>
    <property type="match status" value="1"/>
</dbReference>
<dbReference type="Gene3D" id="3.30.450.180">
    <property type="match status" value="1"/>
</dbReference>
<name>A0ABT2GIP1_9MICO</name>
<dbReference type="InterPro" id="IPR010982">
    <property type="entry name" value="Lambda_DNA-bd_dom_sf"/>
</dbReference>
<comment type="caution">
    <text evidence="3">The sequence shown here is derived from an EMBL/GenBank/DDBJ whole genome shotgun (WGS) entry which is preliminary data.</text>
</comment>
<dbReference type="PROSITE" id="PS50943">
    <property type="entry name" value="HTH_CROC1"/>
    <property type="match status" value="1"/>
</dbReference>
<dbReference type="Gene3D" id="1.10.260.40">
    <property type="entry name" value="lambda repressor-like DNA-binding domains"/>
    <property type="match status" value="1"/>
</dbReference>
<evidence type="ECO:0000313" key="4">
    <source>
        <dbReference type="Proteomes" id="UP001165580"/>
    </source>
</evidence>
<dbReference type="RefSeq" id="WP_259487594.1">
    <property type="nucleotide sequence ID" value="NZ_JANTEZ010000008.1"/>
</dbReference>
<proteinExistence type="predicted"/>
<dbReference type="InterPro" id="IPR001387">
    <property type="entry name" value="Cro/C1-type_HTH"/>
</dbReference>
<gene>
    <name evidence="3" type="ORF">NVV95_16230</name>
</gene>
<keyword evidence="4" id="KW-1185">Reference proteome</keyword>
<feature type="region of interest" description="Disordered" evidence="1">
    <location>
        <begin position="1"/>
        <end position="20"/>
    </location>
</feature>
<feature type="domain" description="HTH cro/C1-type" evidence="2">
    <location>
        <begin position="51"/>
        <end position="98"/>
    </location>
</feature>
<dbReference type="PANTHER" id="PTHR35010">
    <property type="entry name" value="BLL4672 PROTEIN-RELATED"/>
    <property type="match status" value="1"/>
</dbReference>
<dbReference type="SUPFAM" id="SSF47413">
    <property type="entry name" value="lambda repressor-like DNA-binding domains"/>
    <property type="match status" value="1"/>
</dbReference>
<dbReference type="InterPro" id="IPR041413">
    <property type="entry name" value="MLTR_LBD"/>
</dbReference>
<dbReference type="PANTHER" id="PTHR35010:SF2">
    <property type="entry name" value="BLL4672 PROTEIN"/>
    <property type="match status" value="1"/>
</dbReference>
<organism evidence="3 4">
    <name type="scientific">Herbiconiux gentiana</name>
    <dbReference type="NCBI Taxonomy" id="2970912"/>
    <lineage>
        <taxon>Bacteria</taxon>
        <taxon>Bacillati</taxon>
        <taxon>Actinomycetota</taxon>
        <taxon>Actinomycetes</taxon>
        <taxon>Micrococcales</taxon>
        <taxon>Microbacteriaceae</taxon>
        <taxon>Herbiconiux</taxon>
    </lineage>
</organism>
<reference evidence="3" key="1">
    <citation type="submission" date="2022-08" db="EMBL/GenBank/DDBJ databases">
        <authorList>
            <person name="Deng Y."/>
            <person name="Han X.-F."/>
            <person name="Zhang Y.-Q."/>
        </authorList>
    </citation>
    <scope>NUCLEOTIDE SEQUENCE</scope>
    <source>
        <strain evidence="3">CPCC 205716</strain>
    </source>
</reference>
<dbReference type="CDD" id="cd00093">
    <property type="entry name" value="HTH_XRE"/>
    <property type="match status" value="1"/>
</dbReference>
<protein>
    <submittedName>
        <fullName evidence="3">Helix-turn-helix transcriptional regulator</fullName>
    </submittedName>
</protein>
<dbReference type="Pfam" id="PF17765">
    <property type="entry name" value="MLTR_LBD"/>
    <property type="match status" value="1"/>
</dbReference>
<evidence type="ECO:0000313" key="3">
    <source>
        <dbReference type="EMBL" id="MCS5716094.1"/>
    </source>
</evidence>
<sequence>MRAAPALPPTRHRPEPASAAPTLGQYLRGRRAQLQPADVGLVAEPGRRVSGLRREEVADLAGISREYYIRLEQGRHHQVSEQVLASLCRALRLDADASAYFYRLALPAPPRSPGRPVPPVSDLVLRLVEQWSDAPVYVLDRNQDILVANELAHALQPSFAVAGGNCVAAAFLAPQEARGLEGWRRTARAAVAALRFHGDPDDPRLQELVGELSVRDADFREMWASLEARPLTFGEAPAFVDGFGFGEMPWQCLDVPGGHFLLVWLDPPDTFASGAIAHLRRTLRACGNQGPTLVRPGEALVRPGEAPGTPSRLIRPDEFHDHLTRAAAAGAAASAASLRTAS</sequence>
<dbReference type="Pfam" id="PF13560">
    <property type="entry name" value="HTH_31"/>
    <property type="match status" value="1"/>
</dbReference>